<evidence type="ECO:0000256" key="3">
    <source>
        <dbReference type="ARBA" id="ARBA00023315"/>
    </source>
</evidence>
<keyword evidence="1 4" id="KW-0963">Cytoplasm</keyword>
<dbReference type="GO" id="GO:0005737">
    <property type="term" value="C:cytoplasm"/>
    <property type="evidence" value="ECO:0007669"/>
    <property type="project" value="UniProtKB-SubCell"/>
</dbReference>
<name>F1Z6H0_9SPHN</name>
<dbReference type="EC" id="2.3.2.6" evidence="4"/>
<feature type="region of interest" description="Disordered" evidence="5">
    <location>
        <begin position="204"/>
        <end position="226"/>
    </location>
</feature>
<dbReference type="FunCoup" id="F1Z6H0">
    <property type="interactions" value="261"/>
</dbReference>
<evidence type="ECO:0000313" key="6">
    <source>
        <dbReference type="EMBL" id="EGD59952.1"/>
    </source>
</evidence>
<gene>
    <name evidence="4" type="primary">aat</name>
    <name evidence="6" type="ORF">Y88_2392</name>
</gene>
<feature type="region of interest" description="Disordered" evidence="5">
    <location>
        <begin position="258"/>
        <end position="280"/>
    </location>
</feature>
<evidence type="ECO:0000313" key="7">
    <source>
        <dbReference type="Proteomes" id="UP000004728"/>
    </source>
</evidence>
<dbReference type="RefSeq" id="WP_008069872.1">
    <property type="nucleotide sequence ID" value="NZ_AQWK01000003.1"/>
</dbReference>
<comment type="subcellular location">
    <subcellularLocation>
        <location evidence="4">Cytoplasm</location>
    </subcellularLocation>
</comment>
<dbReference type="HOGENOM" id="CLU_075045_1_0_5"/>
<dbReference type="eggNOG" id="COG2360">
    <property type="taxonomic scope" value="Bacteria"/>
</dbReference>
<proteinExistence type="inferred from homology"/>
<evidence type="ECO:0000256" key="4">
    <source>
        <dbReference type="HAMAP-Rule" id="MF_00688"/>
    </source>
</evidence>
<dbReference type="SUPFAM" id="SSF55729">
    <property type="entry name" value="Acyl-CoA N-acyltransferases (Nat)"/>
    <property type="match status" value="1"/>
</dbReference>
<dbReference type="Pfam" id="PF03588">
    <property type="entry name" value="Leu_Phe_trans"/>
    <property type="match status" value="1"/>
</dbReference>
<dbReference type="PANTHER" id="PTHR30098:SF2">
    <property type="entry name" value="LEUCYL_PHENYLALANYL-TRNA--PROTEIN TRANSFERASE"/>
    <property type="match status" value="1"/>
</dbReference>
<reference evidence="6 7" key="1">
    <citation type="journal article" date="2012" name="J. Bacteriol.">
        <title>Draft Genome Sequence of Novosphingobium nitrogenifigens Y88T.</title>
        <authorList>
            <person name="Strabala T.J."/>
            <person name="Macdonald L."/>
            <person name="Liu V."/>
            <person name="Smit A.M."/>
        </authorList>
    </citation>
    <scope>NUCLEOTIDE SEQUENCE [LARGE SCALE GENOMIC DNA]</scope>
    <source>
        <strain evidence="6 7">DSM 19370</strain>
    </source>
</reference>
<comment type="catalytic activity">
    <reaction evidence="4">
        <text>L-phenylalanyl-tRNA(Phe) + an N-terminal L-alpha-aminoacyl-[protein] = an N-terminal L-phenylalanyl-L-alpha-aminoacyl-[protein] + tRNA(Phe)</text>
        <dbReference type="Rhea" id="RHEA:43632"/>
        <dbReference type="Rhea" id="RHEA-COMP:9668"/>
        <dbReference type="Rhea" id="RHEA-COMP:9699"/>
        <dbReference type="Rhea" id="RHEA-COMP:10636"/>
        <dbReference type="Rhea" id="RHEA-COMP:10637"/>
        <dbReference type="ChEBI" id="CHEBI:78442"/>
        <dbReference type="ChEBI" id="CHEBI:78531"/>
        <dbReference type="ChEBI" id="CHEBI:78597"/>
        <dbReference type="ChEBI" id="CHEBI:83561"/>
        <dbReference type="EC" id="2.3.2.6"/>
    </reaction>
</comment>
<feature type="compositionally biased region" description="Polar residues" evidence="5">
    <location>
        <begin position="263"/>
        <end position="280"/>
    </location>
</feature>
<dbReference type="Gene3D" id="3.40.630.70">
    <property type="entry name" value="Leucyl/phenylalanyl-tRNA-protein transferase, C-terminal domain"/>
    <property type="match status" value="1"/>
</dbReference>
<comment type="catalytic activity">
    <reaction evidence="4">
        <text>N-terminal L-lysyl-[protein] + L-leucyl-tRNA(Leu) = N-terminal L-leucyl-L-lysyl-[protein] + tRNA(Leu) + H(+)</text>
        <dbReference type="Rhea" id="RHEA:12340"/>
        <dbReference type="Rhea" id="RHEA-COMP:9613"/>
        <dbReference type="Rhea" id="RHEA-COMP:9622"/>
        <dbReference type="Rhea" id="RHEA-COMP:12670"/>
        <dbReference type="Rhea" id="RHEA-COMP:12671"/>
        <dbReference type="ChEBI" id="CHEBI:15378"/>
        <dbReference type="ChEBI" id="CHEBI:65249"/>
        <dbReference type="ChEBI" id="CHEBI:78442"/>
        <dbReference type="ChEBI" id="CHEBI:78494"/>
        <dbReference type="ChEBI" id="CHEBI:133043"/>
        <dbReference type="EC" id="2.3.2.6"/>
    </reaction>
</comment>
<keyword evidence="3 4" id="KW-0012">Acyltransferase</keyword>
<accession>F1Z6H0</accession>
<dbReference type="Proteomes" id="UP000004728">
    <property type="component" value="Unassembled WGS sequence"/>
</dbReference>
<dbReference type="NCBIfam" id="TIGR00667">
    <property type="entry name" value="aat"/>
    <property type="match status" value="1"/>
</dbReference>
<evidence type="ECO:0000256" key="1">
    <source>
        <dbReference type="ARBA" id="ARBA00022490"/>
    </source>
</evidence>
<dbReference type="STRING" id="983920.Y88_2392"/>
<evidence type="ECO:0000256" key="2">
    <source>
        <dbReference type="ARBA" id="ARBA00022679"/>
    </source>
</evidence>
<dbReference type="InterPro" id="IPR042203">
    <property type="entry name" value="Leu/Phe-tRNA_Trfase_C"/>
</dbReference>
<dbReference type="AlphaFoldDB" id="F1Z6H0"/>
<dbReference type="InterPro" id="IPR016181">
    <property type="entry name" value="Acyl_CoA_acyltransferase"/>
</dbReference>
<protein>
    <recommendedName>
        <fullName evidence="4">Leucyl/phenylalanyl-tRNA--protein transferase</fullName>
        <ecNumber evidence="4">2.3.2.6</ecNumber>
    </recommendedName>
    <alternativeName>
        <fullName evidence="4">L/F-transferase</fullName>
    </alternativeName>
    <alternativeName>
        <fullName evidence="4">Leucyltransferase</fullName>
    </alternativeName>
    <alternativeName>
        <fullName evidence="4">Phenyalanyltransferase</fullName>
    </alternativeName>
</protein>
<dbReference type="GO" id="GO:0008914">
    <property type="term" value="F:leucyl-tRNA--protein transferase activity"/>
    <property type="evidence" value="ECO:0007669"/>
    <property type="project" value="UniProtKB-UniRule"/>
</dbReference>
<evidence type="ECO:0000256" key="5">
    <source>
        <dbReference type="SAM" id="MobiDB-lite"/>
    </source>
</evidence>
<organism evidence="6 7">
    <name type="scientific">Novosphingobium nitrogenifigens DSM 19370</name>
    <dbReference type="NCBI Taxonomy" id="983920"/>
    <lineage>
        <taxon>Bacteria</taxon>
        <taxon>Pseudomonadati</taxon>
        <taxon>Pseudomonadota</taxon>
        <taxon>Alphaproteobacteria</taxon>
        <taxon>Sphingomonadales</taxon>
        <taxon>Sphingomonadaceae</taxon>
        <taxon>Novosphingobium</taxon>
    </lineage>
</organism>
<comment type="catalytic activity">
    <reaction evidence="4">
        <text>N-terminal L-arginyl-[protein] + L-leucyl-tRNA(Leu) = N-terminal L-leucyl-L-arginyl-[protein] + tRNA(Leu) + H(+)</text>
        <dbReference type="Rhea" id="RHEA:50416"/>
        <dbReference type="Rhea" id="RHEA-COMP:9613"/>
        <dbReference type="Rhea" id="RHEA-COMP:9622"/>
        <dbReference type="Rhea" id="RHEA-COMP:12672"/>
        <dbReference type="Rhea" id="RHEA-COMP:12673"/>
        <dbReference type="ChEBI" id="CHEBI:15378"/>
        <dbReference type="ChEBI" id="CHEBI:64719"/>
        <dbReference type="ChEBI" id="CHEBI:78442"/>
        <dbReference type="ChEBI" id="CHEBI:78494"/>
        <dbReference type="ChEBI" id="CHEBI:133044"/>
        <dbReference type="EC" id="2.3.2.6"/>
    </reaction>
</comment>
<keyword evidence="7" id="KW-1185">Reference proteome</keyword>
<dbReference type="InterPro" id="IPR004616">
    <property type="entry name" value="Leu/Phe-tRNA_Trfase"/>
</dbReference>
<dbReference type="HAMAP" id="MF_00688">
    <property type="entry name" value="Leu_Phe_trans"/>
    <property type="match status" value="1"/>
</dbReference>
<dbReference type="GO" id="GO:0030163">
    <property type="term" value="P:protein catabolic process"/>
    <property type="evidence" value="ECO:0007669"/>
    <property type="project" value="UniProtKB-UniRule"/>
</dbReference>
<comment type="similarity">
    <text evidence="4">Belongs to the L/F-transferase family.</text>
</comment>
<dbReference type="Gene3D" id="3.30.70.3550">
    <property type="entry name" value="Leucyl/phenylalanyl-tRNA-protein transferase, N-terminal domain"/>
    <property type="match status" value="1"/>
</dbReference>
<keyword evidence="2 4" id="KW-0808">Transferase</keyword>
<dbReference type="InParanoid" id="F1Z6H0"/>
<dbReference type="EMBL" id="AEWJ01000024">
    <property type="protein sequence ID" value="EGD59952.1"/>
    <property type="molecule type" value="Genomic_DNA"/>
</dbReference>
<dbReference type="InterPro" id="IPR042221">
    <property type="entry name" value="Leu/Phe-tRNA_Trfase_N"/>
</dbReference>
<dbReference type="PANTHER" id="PTHR30098">
    <property type="entry name" value="LEUCYL/PHENYLALANYL-TRNA--PROTEIN TRANSFERASE"/>
    <property type="match status" value="1"/>
</dbReference>
<sequence>MAREEPQIIPPELLLRAYRAGIFPMADSRDDPEIYWVEPKIRAILPLNRFHLSHSLARTLRRGRFRVTCNTAFDAVIDHCAAPRPDAEQSWISARIRESYRELHRLGAAHSIETWITDADGEERLVGGLYGVGFARVFCGESMFSRVSDASKVALAWLVAALRMGGGELLDCQFSTPHLESLGTVELPQGDYLALLRHSIRPPEPDETWADAFPPRDDSGRTYSGGVSSAGASSSVALAGAGSLLPLGFAALVDAAAEDAATGPSSSPGNFIAQSLTQTS</sequence>
<comment type="caution">
    <text evidence="6">The sequence shown here is derived from an EMBL/GenBank/DDBJ whole genome shotgun (WGS) entry which is preliminary data.</text>
</comment>
<comment type="function">
    <text evidence="4">Functions in the N-end rule pathway of protein degradation where it conjugates Leu, Phe and, less efficiently, Met from aminoacyl-tRNAs to the N-termini of proteins containing an N-terminal arginine or lysine.</text>
</comment>